<evidence type="ECO:0000313" key="2">
    <source>
        <dbReference type="EMBL" id="KAK8578909.1"/>
    </source>
</evidence>
<dbReference type="EMBL" id="JBBPBM010000006">
    <property type="protein sequence ID" value="KAK8578909.1"/>
    <property type="molecule type" value="Genomic_DNA"/>
</dbReference>
<keyword evidence="3" id="KW-1185">Reference proteome</keyword>
<evidence type="ECO:0000256" key="1">
    <source>
        <dbReference type="SAM" id="MobiDB-lite"/>
    </source>
</evidence>
<comment type="caution">
    <text evidence="2">The sequence shown here is derived from an EMBL/GenBank/DDBJ whole genome shotgun (WGS) entry which is preliminary data.</text>
</comment>
<accession>A0ABR2FDA1</accession>
<gene>
    <name evidence="2" type="ORF">V6N12_069253</name>
</gene>
<proteinExistence type="predicted"/>
<protein>
    <submittedName>
        <fullName evidence="2">Uncharacterized protein</fullName>
    </submittedName>
</protein>
<reference evidence="2 3" key="1">
    <citation type="journal article" date="2024" name="G3 (Bethesda)">
        <title>Genome assembly of Hibiscus sabdariffa L. provides insights into metabolisms of medicinal natural products.</title>
        <authorList>
            <person name="Kim T."/>
        </authorList>
    </citation>
    <scope>NUCLEOTIDE SEQUENCE [LARGE SCALE GENOMIC DNA]</scope>
    <source>
        <strain evidence="2">TK-2024</strain>
        <tissue evidence="2">Old leaves</tissue>
    </source>
</reference>
<dbReference type="Proteomes" id="UP001472677">
    <property type="component" value="Unassembled WGS sequence"/>
</dbReference>
<organism evidence="2 3">
    <name type="scientific">Hibiscus sabdariffa</name>
    <name type="common">roselle</name>
    <dbReference type="NCBI Taxonomy" id="183260"/>
    <lineage>
        <taxon>Eukaryota</taxon>
        <taxon>Viridiplantae</taxon>
        <taxon>Streptophyta</taxon>
        <taxon>Embryophyta</taxon>
        <taxon>Tracheophyta</taxon>
        <taxon>Spermatophyta</taxon>
        <taxon>Magnoliopsida</taxon>
        <taxon>eudicotyledons</taxon>
        <taxon>Gunneridae</taxon>
        <taxon>Pentapetalae</taxon>
        <taxon>rosids</taxon>
        <taxon>malvids</taxon>
        <taxon>Malvales</taxon>
        <taxon>Malvaceae</taxon>
        <taxon>Malvoideae</taxon>
        <taxon>Hibiscus</taxon>
    </lineage>
</organism>
<sequence>MGPGQAVSPRRLRADPAHEVGSLADPNDLDGMDVMKMEGFYEDSSEGIPRSSKKKYVATETRSEEVVEKVTWDDRVCIFG</sequence>
<evidence type="ECO:0000313" key="3">
    <source>
        <dbReference type="Proteomes" id="UP001472677"/>
    </source>
</evidence>
<name>A0ABR2FDA1_9ROSI</name>
<feature type="region of interest" description="Disordered" evidence="1">
    <location>
        <begin position="1"/>
        <end position="29"/>
    </location>
</feature>